<dbReference type="KEGG" id="clup:CLUP02_05641"/>
<dbReference type="AlphaFoldDB" id="A0A9Q8SML3"/>
<dbReference type="SUPFAM" id="SSF53335">
    <property type="entry name" value="S-adenosyl-L-methionine-dependent methyltransferases"/>
    <property type="match status" value="1"/>
</dbReference>
<evidence type="ECO:0000313" key="3">
    <source>
        <dbReference type="Proteomes" id="UP000830671"/>
    </source>
</evidence>
<keyword evidence="3" id="KW-1185">Reference proteome</keyword>
<evidence type="ECO:0000313" key="2">
    <source>
        <dbReference type="EMBL" id="UQC80159.1"/>
    </source>
</evidence>
<dbReference type="CDD" id="cd02440">
    <property type="entry name" value="AdoMet_MTases"/>
    <property type="match status" value="1"/>
</dbReference>
<dbReference type="EMBL" id="CP019475">
    <property type="protein sequence ID" value="UQC80159.1"/>
    <property type="molecule type" value="Genomic_DNA"/>
</dbReference>
<dbReference type="InterPro" id="IPR029063">
    <property type="entry name" value="SAM-dependent_MTases_sf"/>
</dbReference>
<dbReference type="GeneID" id="73339657"/>
<comment type="similarity">
    <text evidence="1">Belongs to the methyltransferase superfamily. LaeA methyltransferase family.</text>
</comment>
<name>A0A9Q8SML3_9PEZI</name>
<evidence type="ECO:0008006" key="4">
    <source>
        <dbReference type="Google" id="ProtNLM"/>
    </source>
</evidence>
<evidence type="ECO:0000256" key="1">
    <source>
        <dbReference type="ARBA" id="ARBA00038158"/>
    </source>
</evidence>
<dbReference type="RefSeq" id="XP_049141790.1">
    <property type="nucleotide sequence ID" value="XM_049284647.1"/>
</dbReference>
<dbReference type="Gene3D" id="3.40.50.150">
    <property type="entry name" value="Vaccinia Virus protein VP39"/>
    <property type="match status" value="1"/>
</dbReference>
<gene>
    <name evidence="2" type="ORF">CLUP02_05641</name>
</gene>
<protein>
    <recommendedName>
        <fullName evidence="4">Methyltransferase domain-containing protein</fullName>
    </recommendedName>
</protein>
<proteinExistence type="inferred from homology"/>
<dbReference type="PANTHER" id="PTHR43591">
    <property type="entry name" value="METHYLTRANSFERASE"/>
    <property type="match status" value="1"/>
</dbReference>
<dbReference type="PANTHER" id="PTHR43591:SF31">
    <property type="entry name" value="LAEA-LIKE, PUTATIVE (AFU_ORTHOLOGUE AFUA_8G01930)-RELATED"/>
    <property type="match status" value="1"/>
</dbReference>
<dbReference type="Proteomes" id="UP000830671">
    <property type="component" value="Chromosome 3"/>
</dbReference>
<accession>A0A9Q8SML3</accession>
<organism evidence="2 3">
    <name type="scientific">Colletotrichum lupini</name>
    <dbReference type="NCBI Taxonomy" id="145971"/>
    <lineage>
        <taxon>Eukaryota</taxon>
        <taxon>Fungi</taxon>
        <taxon>Dikarya</taxon>
        <taxon>Ascomycota</taxon>
        <taxon>Pezizomycotina</taxon>
        <taxon>Sordariomycetes</taxon>
        <taxon>Hypocreomycetidae</taxon>
        <taxon>Glomerellales</taxon>
        <taxon>Glomerellaceae</taxon>
        <taxon>Colletotrichum</taxon>
        <taxon>Colletotrichum acutatum species complex</taxon>
    </lineage>
</organism>
<reference evidence="2" key="1">
    <citation type="journal article" date="2021" name="Mol. Plant Microbe Interact.">
        <title>Complete Genome Sequence of the Plant-Pathogenic Fungus Colletotrichum lupini.</title>
        <authorList>
            <person name="Baroncelli R."/>
            <person name="Pensec F."/>
            <person name="Da Lio D."/>
            <person name="Boufleur T."/>
            <person name="Vicente I."/>
            <person name="Sarrocco S."/>
            <person name="Picot A."/>
            <person name="Baraldi E."/>
            <person name="Sukno S."/>
            <person name="Thon M."/>
            <person name="Le Floch G."/>
        </authorList>
    </citation>
    <scope>NUCLEOTIDE SEQUENCE</scope>
    <source>
        <strain evidence="2">IMI 504893</strain>
    </source>
</reference>
<sequence>MAHDNIITDLDVDDEGIADMHSIVPSSVSLRKSLLEYRTENGRTYHRYKDGSTCFQASVPPWKTLSYPAIEYNLPNDEKELDRLDLQHHLWLLALDDKLGMAPPCMEGAQVGRVLDVGTGSGIWVLDFGDEHPESEVYGIDLSPTLPIYVPPNVKFEVDDAEEDWTWSRPFSYIHSRVMTSSIDDGTLTPEHPLMRWCSLLLEASEKFGRPYVDIPPLKDLLVEVGFVDVSLSLCKWPTNTWPKDLKCKEIGMWHGENVSGGLEGFTMAALTRALKWTPTEVEDFLVDRKHSQQSDMRYDVDSTQVLHHRTQTILVGGYSAPDFHYGLCFFRL</sequence>
<dbReference type="Pfam" id="PF13489">
    <property type="entry name" value="Methyltransf_23"/>
    <property type="match status" value="1"/>
</dbReference>
<dbReference type="GO" id="GO:0008168">
    <property type="term" value="F:methyltransferase activity"/>
    <property type="evidence" value="ECO:0007669"/>
    <property type="project" value="TreeGrafter"/>
</dbReference>